<dbReference type="Gene3D" id="2.60.40.10">
    <property type="entry name" value="Immunoglobulins"/>
    <property type="match status" value="1"/>
</dbReference>
<evidence type="ECO:0000256" key="2">
    <source>
        <dbReference type="ARBA" id="ARBA00023130"/>
    </source>
</evidence>
<dbReference type="SUPFAM" id="SSF48726">
    <property type="entry name" value="Immunoglobulin"/>
    <property type="match status" value="1"/>
</dbReference>
<evidence type="ECO:0000256" key="3">
    <source>
        <dbReference type="ARBA" id="ARBA00043265"/>
    </source>
</evidence>
<dbReference type="PROSITE" id="PS50835">
    <property type="entry name" value="IG_LIKE"/>
    <property type="match status" value="1"/>
</dbReference>
<dbReference type="Ensembl" id="ENSCUST00005014656.1">
    <property type="protein sequence ID" value="ENSCUSP00005014099.1"/>
    <property type="gene ID" value="ENSCUSG00005009074.1"/>
</dbReference>
<evidence type="ECO:0000313" key="5">
    <source>
        <dbReference type="Ensembl" id="ENSCUSP00005014099.1"/>
    </source>
</evidence>
<dbReference type="GO" id="GO:0002250">
    <property type="term" value="P:adaptive immune response"/>
    <property type="evidence" value="ECO:0007669"/>
    <property type="project" value="UniProtKB-KW"/>
</dbReference>
<dbReference type="PANTHER" id="PTHR23266">
    <property type="entry name" value="IMMUNOGLOBULIN HEAVY CHAIN"/>
    <property type="match status" value="1"/>
</dbReference>
<dbReference type="SMART" id="SM00406">
    <property type="entry name" value="IGv"/>
    <property type="match status" value="1"/>
</dbReference>
<dbReference type="Proteomes" id="UP000694563">
    <property type="component" value="Chromosome 23"/>
</dbReference>
<evidence type="ECO:0000256" key="1">
    <source>
        <dbReference type="ARBA" id="ARBA00022859"/>
    </source>
</evidence>
<dbReference type="InterPro" id="IPR013783">
    <property type="entry name" value="Ig-like_fold"/>
</dbReference>
<keyword evidence="2" id="KW-1064">Adaptive immunity</keyword>
<dbReference type="InterPro" id="IPR036179">
    <property type="entry name" value="Ig-like_dom_sf"/>
</dbReference>
<accession>A0A8C3UMB8</accession>
<keyword evidence="1" id="KW-0391">Immunity</keyword>
<reference evidence="5" key="1">
    <citation type="submission" date="2020-10" db="EMBL/GenBank/DDBJ databases">
        <title>Catharus ustulatus (Swainson's thrush) genome, bCatUst1, primary haplotype v2.</title>
        <authorList>
            <person name="Delmore K."/>
            <person name="Vafadar M."/>
            <person name="Formenti G."/>
            <person name="Chow W."/>
            <person name="Pelan S."/>
            <person name="Howe K."/>
            <person name="Rhie A."/>
            <person name="Mountcastle J."/>
            <person name="Haase B."/>
            <person name="Fedrigo O."/>
            <person name="Jarvis E.D."/>
        </authorList>
    </citation>
    <scope>NUCLEOTIDE SEQUENCE [LARGE SCALE GENOMIC DNA]</scope>
</reference>
<keyword evidence="3" id="KW-1280">Immunoglobulin</keyword>
<protein>
    <recommendedName>
        <fullName evidence="4">Ig-like domain-containing protein</fullName>
    </recommendedName>
</protein>
<evidence type="ECO:0000259" key="4">
    <source>
        <dbReference type="PROSITE" id="PS50835"/>
    </source>
</evidence>
<dbReference type="GO" id="GO:0005576">
    <property type="term" value="C:extracellular region"/>
    <property type="evidence" value="ECO:0007669"/>
    <property type="project" value="UniProtKB-ARBA"/>
</dbReference>
<reference evidence="5" key="2">
    <citation type="submission" date="2025-08" db="UniProtKB">
        <authorList>
            <consortium name="Ensembl"/>
        </authorList>
    </citation>
    <scope>IDENTIFICATION</scope>
</reference>
<reference evidence="5" key="3">
    <citation type="submission" date="2025-09" db="UniProtKB">
        <authorList>
            <consortium name="Ensembl"/>
        </authorList>
    </citation>
    <scope>IDENTIFICATION</scope>
</reference>
<dbReference type="InterPro" id="IPR013106">
    <property type="entry name" value="Ig_V-set"/>
</dbReference>
<feature type="domain" description="Ig-like" evidence="4">
    <location>
        <begin position="1"/>
        <end position="77"/>
    </location>
</feature>
<sequence length="237" mass="26274">DSVTLSCRAYGFTFRNYAIFFYRQAPGGSLEWSMQGRATISRDNSRSEAYLSLPSLQAQDSARYFCAITRGQETQLSFNTNQVWPGTAPTIFGDGEFQSDVPKKSIPHVIVMKSKKLEEGGSPGKAACLARNIHTKSISLEMPSEELVYEQSTSIWTSEGYNAIKVVTVARDTEVTCTAKFDNSTMTKTQSGTVWWHSSDAEGQRVNMLSMAVLGLRVLLAKSIAFNTLMSIKLFLF</sequence>
<dbReference type="InterPro" id="IPR007110">
    <property type="entry name" value="Ig-like_dom"/>
</dbReference>
<evidence type="ECO:0000313" key="6">
    <source>
        <dbReference type="Proteomes" id="UP000694563"/>
    </source>
</evidence>
<dbReference type="AlphaFoldDB" id="A0A8C3UMB8"/>
<keyword evidence="6" id="KW-1185">Reference proteome</keyword>
<dbReference type="GO" id="GO:0019814">
    <property type="term" value="C:immunoglobulin complex"/>
    <property type="evidence" value="ECO:0007669"/>
    <property type="project" value="UniProtKB-KW"/>
</dbReference>
<organism evidence="5 6">
    <name type="scientific">Catharus ustulatus</name>
    <name type="common">Russet-backed thrush</name>
    <name type="synonym">Hylocichla ustulatus</name>
    <dbReference type="NCBI Taxonomy" id="91951"/>
    <lineage>
        <taxon>Eukaryota</taxon>
        <taxon>Metazoa</taxon>
        <taxon>Chordata</taxon>
        <taxon>Craniata</taxon>
        <taxon>Vertebrata</taxon>
        <taxon>Euteleostomi</taxon>
        <taxon>Archelosauria</taxon>
        <taxon>Archosauria</taxon>
        <taxon>Dinosauria</taxon>
        <taxon>Saurischia</taxon>
        <taxon>Theropoda</taxon>
        <taxon>Coelurosauria</taxon>
        <taxon>Aves</taxon>
        <taxon>Neognathae</taxon>
        <taxon>Neoaves</taxon>
        <taxon>Telluraves</taxon>
        <taxon>Australaves</taxon>
        <taxon>Passeriformes</taxon>
        <taxon>Turdidae</taxon>
        <taxon>Catharus</taxon>
    </lineage>
</organism>
<dbReference type="InterPro" id="IPR050199">
    <property type="entry name" value="IgHV"/>
</dbReference>
<proteinExistence type="predicted"/>
<name>A0A8C3UMB8_CATUS</name>